<dbReference type="Proteomes" id="UP001454036">
    <property type="component" value="Unassembled WGS sequence"/>
</dbReference>
<comment type="caution">
    <text evidence="1">The sequence shown here is derived from an EMBL/GenBank/DDBJ whole genome shotgun (WGS) entry which is preliminary data.</text>
</comment>
<accession>A0AAV3PUP7</accession>
<sequence>MLGKWSTSATNFVSFKRSCISNPISVPRYTVYWRVRLIKPFMKCTRVTHAVITWEARISPENNKGMLLLAHHYEGCNGIWQMLRHLSKNAAGPTTTCHEMSPVVSTILFAMWGIDLVGQFPKPL</sequence>
<dbReference type="EMBL" id="BAABME010018395">
    <property type="protein sequence ID" value="GAA0153672.1"/>
    <property type="molecule type" value="Genomic_DNA"/>
</dbReference>
<evidence type="ECO:0000313" key="2">
    <source>
        <dbReference type="Proteomes" id="UP001454036"/>
    </source>
</evidence>
<reference evidence="1 2" key="1">
    <citation type="submission" date="2024-01" db="EMBL/GenBank/DDBJ databases">
        <title>The complete chloroplast genome sequence of Lithospermum erythrorhizon: insights into the phylogenetic relationship among Boraginaceae species and the maternal lineages of purple gromwells.</title>
        <authorList>
            <person name="Okada T."/>
            <person name="Watanabe K."/>
        </authorList>
    </citation>
    <scope>NUCLEOTIDE SEQUENCE [LARGE SCALE GENOMIC DNA]</scope>
</reference>
<organism evidence="1 2">
    <name type="scientific">Lithospermum erythrorhizon</name>
    <name type="common">Purple gromwell</name>
    <name type="synonym">Lithospermum officinale var. erythrorhizon</name>
    <dbReference type="NCBI Taxonomy" id="34254"/>
    <lineage>
        <taxon>Eukaryota</taxon>
        <taxon>Viridiplantae</taxon>
        <taxon>Streptophyta</taxon>
        <taxon>Embryophyta</taxon>
        <taxon>Tracheophyta</taxon>
        <taxon>Spermatophyta</taxon>
        <taxon>Magnoliopsida</taxon>
        <taxon>eudicotyledons</taxon>
        <taxon>Gunneridae</taxon>
        <taxon>Pentapetalae</taxon>
        <taxon>asterids</taxon>
        <taxon>lamiids</taxon>
        <taxon>Boraginales</taxon>
        <taxon>Boraginaceae</taxon>
        <taxon>Boraginoideae</taxon>
        <taxon>Lithospermeae</taxon>
        <taxon>Lithospermum</taxon>
    </lineage>
</organism>
<proteinExistence type="predicted"/>
<keyword evidence="2" id="KW-1185">Reference proteome</keyword>
<evidence type="ECO:0000313" key="1">
    <source>
        <dbReference type="EMBL" id="GAA0153672.1"/>
    </source>
</evidence>
<name>A0AAV3PUP7_LITER</name>
<dbReference type="AlphaFoldDB" id="A0AAV3PUP7"/>
<protein>
    <submittedName>
        <fullName evidence="1">Uncharacterized protein</fullName>
    </submittedName>
</protein>
<gene>
    <name evidence="1" type="ORF">LIER_37720</name>
</gene>